<accession>A0A7J6NE18</accession>
<gene>
    <name evidence="2" type="ORF">FOZ60_011682</name>
</gene>
<evidence type="ECO:0000313" key="2">
    <source>
        <dbReference type="EMBL" id="KAF4681717.1"/>
    </source>
</evidence>
<name>A0A7J6NE18_PEROL</name>
<feature type="signal peptide" evidence="1">
    <location>
        <begin position="1"/>
        <end position="19"/>
    </location>
</feature>
<feature type="chain" id="PRO_5029577566" evidence="1">
    <location>
        <begin position="20"/>
        <end position="240"/>
    </location>
</feature>
<organism evidence="2 3">
    <name type="scientific">Perkinsus olseni</name>
    <name type="common">Perkinsus atlanticus</name>
    <dbReference type="NCBI Taxonomy" id="32597"/>
    <lineage>
        <taxon>Eukaryota</taxon>
        <taxon>Sar</taxon>
        <taxon>Alveolata</taxon>
        <taxon>Perkinsozoa</taxon>
        <taxon>Perkinsea</taxon>
        <taxon>Perkinsida</taxon>
        <taxon>Perkinsidae</taxon>
        <taxon>Perkinsus</taxon>
    </lineage>
</organism>
<keyword evidence="1" id="KW-0732">Signal</keyword>
<dbReference type="AlphaFoldDB" id="A0A7J6NE18"/>
<proteinExistence type="predicted"/>
<comment type="caution">
    <text evidence="2">The sequence shown here is derived from an EMBL/GenBank/DDBJ whole genome shotgun (WGS) entry which is preliminary data.</text>
</comment>
<dbReference type="Proteomes" id="UP000541610">
    <property type="component" value="Unassembled WGS sequence"/>
</dbReference>
<reference evidence="2 3" key="1">
    <citation type="submission" date="2020-04" db="EMBL/GenBank/DDBJ databases">
        <title>Perkinsus olseni comparative genomics.</title>
        <authorList>
            <person name="Bogema D.R."/>
        </authorList>
    </citation>
    <scope>NUCLEOTIDE SEQUENCE [LARGE SCALE GENOMIC DNA]</scope>
    <source>
        <strain evidence="2">00978-12</strain>
    </source>
</reference>
<sequence length="240" mass="26502">MINFIAIFLCPALPMVINAAPVVGWFVHKGKDYDMQFIVNEDQTAENFAFTGYFTRGPPRTTLDNFAYPDLDGALPVTEVKDNVFSIGFSSDALHQWYTKIAGILYTTGHADSSSLWTSPPAGIQPGDLVTITQVSGDACTTSFRGKTIEFMRRSGTLEYLRSGLYEFEEPVAPRLKLSVYVRRDRGRRSQARVSVGILVACDGRPTSRFLFKLVPDASHLDGINSRSQHCGIADLADHA</sequence>
<evidence type="ECO:0000256" key="1">
    <source>
        <dbReference type="SAM" id="SignalP"/>
    </source>
</evidence>
<evidence type="ECO:0000313" key="3">
    <source>
        <dbReference type="Proteomes" id="UP000541610"/>
    </source>
</evidence>
<protein>
    <submittedName>
        <fullName evidence="2">Uncharacterized protein</fullName>
    </submittedName>
</protein>
<dbReference type="EMBL" id="JABANP010000492">
    <property type="protein sequence ID" value="KAF4681717.1"/>
    <property type="molecule type" value="Genomic_DNA"/>
</dbReference>